<proteinExistence type="evidence at transcript level"/>
<dbReference type="AlphaFoldDB" id="I7GEZ4"/>
<reference evidence="2" key="1">
    <citation type="journal article" date="2007" name="PLoS Biol.">
        <title>Rate of evolution in brain-expressed genes in humans and other primates.</title>
        <authorList>
            <person name="Wang H.-Y."/>
            <person name="Chien H.-C."/>
            <person name="Osada N."/>
            <person name="Hashimoto K."/>
            <person name="Sugano S."/>
            <person name="Gojobori T."/>
            <person name="Chou C.-K."/>
            <person name="Tsai S.-F."/>
            <person name="Wu C.-I."/>
            <person name="Shen C.-K.J."/>
        </authorList>
    </citation>
    <scope>NUCLEOTIDE SEQUENCE</scope>
</reference>
<name>I7GEZ4_MACFA</name>
<protein>
    <submittedName>
        <fullName evidence="2">Macaca fascicularis brain cDNA, clone: QtrA-17982</fullName>
    </submittedName>
</protein>
<evidence type="ECO:0000313" key="2">
    <source>
        <dbReference type="EMBL" id="BAE91633.1"/>
    </source>
</evidence>
<dbReference type="EMBL" id="AB174571">
    <property type="protein sequence ID" value="BAE91633.1"/>
    <property type="molecule type" value="mRNA"/>
</dbReference>
<organism evidence="2">
    <name type="scientific">Macaca fascicularis</name>
    <name type="common">Crab-eating macaque</name>
    <name type="synonym">Cynomolgus monkey</name>
    <dbReference type="NCBI Taxonomy" id="9541"/>
    <lineage>
        <taxon>Eukaryota</taxon>
        <taxon>Metazoa</taxon>
        <taxon>Chordata</taxon>
        <taxon>Craniata</taxon>
        <taxon>Vertebrata</taxon>
        <taxon>Euteleostomi</taxon>
        <taxon>Mammalia</taxon>
        <taxon>Eutheria</taxon>
        <taxon>Euarchontoglires</taxon>
        <taxon>Primates</taxon>
        <taxon>Haplorrhini</taxon>
        <taxon>Catarrhini</taxon>
        <taxon>Cercopithecidae</taxon>
        <taxon>Cercopithecinae</taxon>
        <taxon>Macaca</taxon>
    </lineage>
</organism>
<sequence length="102" mass="10780">MGAEHLGLSTTQSWPTCHCAPPSAGHMPTHSQPLGQLQGAPPAPEVGPYPAAPLHPFPFVLKGRGNGPGINSTQGILAMPSYPRERATRLFSIYSKIVCILL</sequence>
<evidence type="ECO:0000256" key="1">
    <source>
        <dbReference type="SAM" id="MobiDB-lite"/>
    </source>
</evidence>
<feature type="region of interest" description="Disordered" evidence="1">
    <location>
        <begin position="20"/>
        <end position="49"/>
    </location>
</feature>
<accession>I7GEZ4</accession>